<comment type="caution">
    <text evidence="1">The sequence shown here is derived from an EMBL/GenBank/DDBJ whole genome shotgun (WGS) entry which is preliminary data.</text>
</comment>
<accession>A0A9W6GYP0</accession>
<proteinExistence type="predicted"/>
<sequence>MAKLAYMAFRKNHPDSTFLKRPEVAADLCRTARGLEWRRAVFTRRLGIDFILNLAGYTADHIAAEASR</sequence>
<organism evidence="1 2">
    <name type="scientific">Methylocystis echinoides</name>
    <dbReference type="NCBI Taxonomy" id="29468"/>
    <lineage>
        <taxon>Bacteria</taxon>
        <taxon>Pseudomonadati</taxon>
        <taxon>Pseudomonadota</taxon>
        <taxon>Alphaproteobacteria</taxon>
        <taxon>Hyphomicrobiales</taxon>
        <taxon>Methylocystaceae</taxon>
        <taxon>Methylocystis</taxon>
    </lineage>
</organism>
<name>A0A9W6GYP0_9HYPH</name>
<gene>
    <name evidence="1" type="ORF">LMG27198_43060</name>
</gene>
<dbReference type="RefSeq" id="WP_281806065.1">
    <property type="nucleotide sequence ID" value="NZ_BSEC01000002.1"/>
</dbReference>
<evidence type="ECO:0000313" key="2">
    <source>
        <dbReference type="Proteomes" id="UP001144323"/>
    </source>
</evidence>
<dbReference type="Proteomes" id="UP001144323">
    <property type="component" value="Unassembled WGS sequence"/>
</dbReference>
<protein>
    <submittedName>
        <fullName evidence="1">Uncharacterized protein</fullName>
    </submittedName>
</protein>
<dbReference type="AlphaFoldDB" id="A0A9W6GYP0"/>
<evidence type="ECO:0000313" key="1">
    <source>
        <dbReference type="EMBL" id="GLI95314.1"/>
    </source>
</evidence>
<keyword evidence="2" id="KW-1185">Reference proteome</keyword>
<dbReference type="EMBL" id="BSEC01000002">
    <property type="protein sequence ID" value="GLI95314.1"/>
    <property type="molecule type" value="Genomic_DNA"/>
</dbReference>
<reference evidence="1" key="1">
    <citation type="journal article" date="2023" name="Int. J. Syst. Evol. Microbiol.">
        <title>Methylocystis iwaonis sp. nov., a type II methane-oxidizing bacterium from surface soil of a rice paddy field in Japan, and emended description of the genus Methylocystis (ex Whittenbury et al. 1970) Bowman et al. 1993.</title>
        <authorList>
            <person name="Kaise H."/>
            <person name="Sawadogo J.B."/>
            <person name="Alam M.S."/>
            <person name="Ueno C."/>
            <person name="Dianou D."/>
            <person name="Shinjo R."/>
            <person name="Asakawa S."/>
        </authorList>
    </citation>
    <scope>NUCLEOTIDE SEQUENCE</scope>
    <source>
        <strain evidence="1">LMG27198</strain>
    </source>
</reference>